<proteinExistence type="inferred from homology"/>
<sequence length="119" mass="12995">MNRELSVHVTRYAGPRCAVVTVSGDLDKMSVPLLKNAVNELVVKGNPRIVLDVEGLTFCDSTGLGAFVAAMRATSQASGWLRLAGVPGHLENILCVTDLYRRFLIDPDVIRSLEHAFEE</sequence>
<feature type="domain" description="STAS" evidence="3">
    <location>
        <begin position="19"/>
        <end position="119"/>
    </location>
</feature>
<evidence type="ECO:0000256" key="1">
    <source>
        <dbReference type="ARBA" id="ARBA00009013"/>
    </source>
</evidence>
<comment type="caution">
    <text evidence="4">The sequence shown here is derived from an EMBL/GenBank/DDBJ whole genome shotgun (WGS) entry which is preliminary data.</text>
</comment>
<gene>
    <name evidence="4" type="ORF">Psi01_73530</name>
</gene>
<evidence type="ECO:0000313" key="4">
    <source>
        <dbReference type="EMBL" id="GIH96723.1"/>
    </source>
</evidence>
<dbReference type="GO" id="GO:0043856">
    <property type="term" value="F:anti-sigma factor antagonist activity"/>
    <property type="evidence" value="ECO:0007669"/>
    <property type="project" value="InterPro"/>
</dbReference>
<dbReference type="Proteomes" id="UP000619788">
    <property type="component" value="Unassembled WGS sequence"/>
</dbReference>
<dbReference type="EMBL" id="BOOJ01000070">
    <property type="protein sequence ID" value="GIH96723.1"/>
    <property type="molecule type" value="Genomic_DNA"/>
</dbReference>
<dbReference type="InterPro" id="IPR003658">
    <property type="entry name" value="Anti-sigma_ant"/>
</dbReference>
<evidence type="ECO:0000256" key="2">
    <source>
        <dbReference type="RuleBase" id="RU003749"/>
    </source>
</evidence>
<organism evidence="4 5">
    <name type="scientific">Planobispora siamensis</name>
    <dbReference type="NCBI Taxonomy" id="936338"/>
    <lineage>
        <taxon>Bacteria</taxon>
        <taxon>Bacillati</taxon>
        <taxon>Actinomycetota</taxon>
        <taxon>Actinomycetes</taxon>
        <taxon>Streptosporangiales</taxon>
        <taxon>Streptosporangiaceae</taxon>
        <taxon>Planobispora</taxon>
    </lineage>
</organism>
<keyword evidence="5" id="KW-1185">Reference proteome</keyword>
<protein>
    <recommendedName>
        <fullName evidence="2">Anti-sigma factor antagonist</fullName>
    </recommendedName>
</protein>
<reference evidence="4 5" key="1">
    <citation type="submission" date="2021-01" db="EMBL/GenBank/DDBJ databases">
        <title>Whole genome shotgun sequence of Planobispora siamensis NBRC 107568.</title>
        <authorList>
            <person name="Komaki H."/>
            <person name="Tamura T."/>
        </authorList>
    </citation>
    <scope>NUCLEOTIDE SEQUENCE [LARGE SCALE GENOMIC DNA]</scope>
    <source>
        <strain evidence="4 5">NBRC 107568</strain>
    </source>
</reference>
<dbReference type="AlphaFoldDB" id="A0A8J3WP42"/>
<dbReference type="PROSITE" id="PS50801">
    <property type="entry name" value="STAS"/>
    <property type="match status" value="1"/>
</dbReference>
<evidence type="ECO:0000259" key="3">
    <source>
        <dbReference type="PROSITE" id="PS50801"/>
    </source>
</evidence>
<name>A0A8J3WP42_9ACTN</name>
<dbReference type="Pfam" id="PF01740">
    <property type="entry name" value="STAS"/>
    <property type="match status" value="1"/>
</dbReference>
<dbReference type="Gene3D" id="3.30.750.24">
    <property type="entry name" value="STAS domain"/>
    <property type="match status" value="1"/>
</dbReference>
<dbReference type="PANTHER" id="PTHR33495">
    <property type="entry name" value="ANTI-SIGMA FACTOR ANTAGONIST TM_1081-RELATED-RELATED"/>
    <property type="match status" value="1"/>
</dbReference>
<dbReference type="InterPro" id="IPR036513">
    <property type="entry name" value="STAS_dom_sf"/>
</dbReference>
<evidence type="ECO:0000313" key="5">
    <source>
        <dbReference type="Proteomes" id="UP000619788"/>
    </source>
</evidence>
<accession>A0A8J3WP42</accession>
<dbReference type="CDD" id="cd07043">
    <property type="entry name" value="STAS_anti-anti-sigma_factors"/>
    <property type="match status" value="1"/>
</dbReference>
<dbReference type="NCBIfam" id="TIGR00377">
    <property type="entry name" value="ant_ant_sig"/>
    <property type="match status" value="1"/>
</dbReference>
<comment type="similarity">
    <text evidence="1 2">Belongs to the anti-sigma-factor antagonist family.</text>
</comment>
<dbReference type="RefSeq" id="WP_204068756.1">
    <property type="nucleotide sequence ID" value="NZ_BOOJ01000070.1"/>
</dbReference>
<dbReference type="SUPFAM" id="SSF52091">
    <property type="entry name" value="SpoIIaa-like"/>
    <property type="match status" value="1"/>
</dbReference>
<dbReference type="InterPro" id="IPR002645">
    <property type="entry name" value="STAS_dom"/>
</dbReference>
<dbReference type="PANTHER" id="PTHR33495:SF2">
    <property type="entry name" value="ANTI-SIGMA FACTOR ANTAGONIST TM_1081-RELATED"/>
    <property type="match status" value="1"/>
</dbReference>